<dbReference type="PANTHER" id="PTHR37534">
    <property type="entry name" value="TRANSCRIPTIONAL ACTIVATOR PROTEIN UGA3"/>
    <property type="match status" value="1"/>
</dbReference>
<dbReference type="GO" id="GO:0008270">
    <property type="term" value="F:zinc ion binding"/>
    <property type="evidence" value="ECO:0007669"/>
    <property type="project" value="InterPro"/>
</dbReference>
<dbReference type="AlphaFoldDB" id="A0AAQ3M878"/>
<dbReference type="SUPFAM" id="SSF57701">
    <property type="entry name" value="Zn2/Cys6 DNA-binding domain"/>
    <property type="match status" value="1"/>
</dbReference>
<name>A0AAQ3M878_9PEZI</name>
<evidence type="ECO:0000259" key="4">
    <source>
        <dbReference type="PROSITE" id="PS50048"/>
    </source>
</evidence>
<dbReference type="InterPro" id="IPR021858">
    <property type="entry name" value="Fun_TF"/>
</dbReference>
<protein>
    <recommendedName>
        <fullName evidence="4">Zn(2)-C6 fungal-type domain-containing protein</fullName>
    </recommendedName>
</protein>
<dbReference type="Gene3D" id="4.10.240.10">
    <property type="entry name" value="Zn(2)-C6 fungal-type DNA-binding domain"/>
    <property type="match status" value="1"/>
</dbReference>
<dbReference type="InterPro" id="IPR001138">
    <property type="entry name" value="Zn2Cys6_DnaBD"/>
</dbReference>
<evidence type="ECO:0000313" key="5">
    <source>
        <dbReference type="EMBL" id="WPH03100.1"/>
    </source>
</evidence>
<dbReference type="CDD" id="cd00067">
    <property type="entry name" value="GAL4"/>
    <property type="match status" value="1"/>
</dbReference>
<feature type="domain" description="Zn(2)-C6 fungal-type" evidence="4">
    <location>
        <begin position="80"/>
        <end position="110"/>
    </location>
</feature>
<accession>A0AAQ3M878</accession>
<dbReference type="GO" id="GO:0000976">
    <property type="term" value="F:transcription cis-regulatory region binding"/>
    <property type="evidence" value="ECO:0007669"/>
    <property type="project" value="TreeGrafter"/>
</dbReference>
<gene>
    <name evidence="5" type="ORF">R9X50_00597500</name>
</gene>
<dbReference type="Pfam" id="PF11951">
    <property type="entry name" value="Fungal_trans_2"/>
    <property type="match status" value="1"/>
</dbReference>
<dbReference type="GO" id="GO:0005634">
    <property type="term" value="C:nucleus"/>
    <property type="evidence" value="ECO:0007669"/>
    <property type="project" value="UniProtKB-SubCell"/>
</dbReference>
<dbReference type="InterPro" id="IPR036864">
    <property type="entry name" value="Zn2-C6_fun-type_DNA-bd_sf"/>
</dbReference>
<dbReference type="SMART" id="SM00066">
    <property type="entry name" value="GAL4"/>
    <property type="match status" value="1"/>
</dbReference>
<organism evidence="5 6">
    <name type="scientific">Acrodontium crateriforme</name>
    <dbReference type="NCBI Taxonomy" id="150365"/>
    <lineage>
        <taxon>Eukaryota</taxon>
        <taxon>Fungi</taxon>
        <taxon>Dikarya</taxon>
        <taxon>Ascomycota</taxon>
        <taxon>Pezizomycotina</taxon>
        <taxon>Dothideomycetes</taxon>
        <taxon>Dothideomycetidae</taxon>
        <taxon>Mycosphaerellales</taxon>
        <taxon>Teratosphaeriaceae</taxon>
        <taxon>Acrodontium</taxon>
    </lineage>
</organism>
<dbReference type="EMBL" id="CP138588">
    <property type="protein sequence ID" value="WPH03100.1"/>
    <property type="molecule type" value="Genomic_DNA"/>
</dbReference>
<feature type="compositionally biased region" description="Low complexity" evidence="3">
    <location>
        <begin position="36"/>
        <end position="53"/>
    </location>
</feature>
<comment type="subcellular location">
    <subcellularLocation>
        <location evidence="1">Nucleus</location>
    </subcellularLocation>
</comment>
<keyword evidence="6" id="KW-1185">Reference proteome</keyword>
<reference evidence="5 6" key="1">
    <citation type="submission" date="2023-11" db="EMBL/GenBank/DDBJ databases">
        <title>An acidophilic fungus is an integral part of prey digestion in a carnivorous sundew plant.</title>
        <authorList>
            <person name="Tsai I.J."/>
        </authorList>
    </citation>
    <scope>NUCLEOTIDE SEQUENCE [LARGE SCALE GENOMIC DNA]</scope>
    <source>
        <strain evidence="5">169a</strain>
    </source>
</reference>
<sequence length="743" mass="82253">MLANLYPPPLFSPCCDLSSSSSFLMASSEPFDHHFPSSPSSQPRRPQAPLAPRRPSDQAQSSNSAGGHSSGRLSHRSRAGCWTCRGRKVKCDERHPRCGPCQRLNRECDWEHRWNFSDATSQTRSKYRNVKTAGNTVWDPHAPRPQPSSPWRISRDDLPSFANLTNDDDRERKATAKRPGTYAVVVTPLSFSDLPEYIQFSSPSAEKFRYGSSGSATSLISRVSTPNDPNIVILDQFEDLPPSITNTFNLTPTPRRASLAENVQSLSISTTLPNTTSRLPTGGILRRSSADDYLVVHFRRYIAPRLVQPLLDGFPVDTVVHGSTRDIFEIEAARFPPLHHAICAVSALNLAYNGRCALEDAMQHYHQALSSATTPTVPDDLISDGVFLRHFLLFIYDISVQTSVDHGGRDMWAEHLIHLRRIALQRHAIRGPGHEPHAYTLWSICELDVYACLLGNGHAEFIHTMLQQNALPPLHQQIPSLGSDTAGTYLTGEMETFPSVLALNQGIVLQTAKIAQTAQAFRDEAARSQIPCSPGSRARWQAAVSGLQRELLGLWERLYPDFVGPESVQAGAHLPDRVRHVFHHALLLYQTAQIYLRTSMFPGQRLFPTAAGPSLQHDTDMRSNLILSLANQIITTPQQQPTSPLSENPPLIQQTQPRRSLVFPLFIAGTATSSPDLQTRAVDLIIACERQGGIGQNTFRSRQLLTSVLQAQRDALNSGNRVEVVEWMGVAREMGLGVVNCGL</sequence>
<dbReference type="GO" id="GO:0000981">
    <property type="term" value="F:DNA-binding transcription factor activity, RNA polymerase II-specific"/>
    <property type="evidence" value="ECO:0007669"/>
    <property type="project" value="InterPro"/>
</dbReference>
<dbReference type="GO" id="GO:0045944">
    <property type="term" value="P:positive regulation of transcription by RNA polymerase II"/>
    <property type="evidence" value="ECO:0007669"/>
    <property type="project" value="TreeGrafter"/>
</dbReference>
<dbReference type="PROSITE" id="PS50048">
    <property type="entry name" value="ZN2_CY6_FUNGAL_2"/>
    <property type="match status" value="1"/>
</dbReference>
<feature type="region of interest" description="Disordered" evidence="3">
    <location>
        <begin position="28"/>
        <end position="75"/>
    </location>
</feature>
<dbReference type="Pfam" id="PF00172">
    <property type="entry name" value="Zn_clus"/>
    <property type="match status" value="1"/>
</dbReference>
<dbReference type="PANTHER" id="PTHR37534:SF49">
    <property type="entry name" value="LYSINE BIOSYNTHESIS REGULATORY PROTEIN LYS14"/>
    <property type="match status" value="1"/>
</dbReference>
<evidence type="ECO:0000256" key="2">
    <source>
        <dbReference type="ARBA" id="ARBA00023242"/>
    </source>
</evidence>
<dbReference type="PROSITE" id="PS00463">
    <property type="entry name" value="ZN2_CY6_FUNGAL_1"/>
    <property type="match status" value="1"/>
</dbReference>
<dbReference type="Proteomes" id="UP001303373">
    <property type="component" value="Chromosome 9"/>
</dbReference>
<evidence type="ECO:0000313" key="6">
    <source>
        <dbReference type="Proteomes" id="UP001303373"/>
    </source>
</evidence>
<proteinExistence type="predicted"/>
<evidence type="ECO:0000256" key="1">
    <source>
        <dbReference type="ARBA" id="ARBA00004123"/>
    </source>
</evidence>
<evidence type="ECO:0000256" key="3">
    <source>
        <dbReference type="SAM" id="MobiDB-lite"/>
    </source>
</evidence>
<keyword evidence="2" id="KW-0539">Nucleus</keyword>
<feature type="region of interest" description="Disordered" evidence="3">
    <location>
        <begin position="133"/>
        <end position="174"/>
    </location>
</feature>